<name>A0A4S4NY78_9BACT</name>
<gene>
    <name evidence="1" type="ORF">E4021_01035</name>
</gene>
<keyword evidence="2" id="KW-1185">Reference proteome</keyword>
<evidence type="ECO:0000313" key="1">
    <source>
        <dbReference type="EMBL" id="THH41210.1"/>
    </source>
</evidence>
<comment type="caution">
    <text evidence="1">The sequence shown here is derived from an EMBL/GenBank/DDBJ whole genome shotgun (WGS) entry which is preliminary data.</text>
</comment>
<organism evidence="1 2">
    <name type="scientific">Neolewinella litorea</name>
    <dbReference type="NCBI Taxonomy" id="2562452"/>
    <lineage>
        <taxon>Bacteria</taxon>
        <taxon>Pseudomonadati</taxon>
        <taxon>Bacteroidota</taxon>
        <taxon>Saprospiria</taxon>
        <taxon>Saprospirales</taxon>
        <taxon>Lewinellaceae</taxon>
        <taxon>Neolewinella</taxon>
    </lineage>
</organism>
<sequence length="141" mass="16331">MLAEHPLPAKFSQTVPFHTELSLAAVIAKWRAEVPETDSDRQFIEEEIARCPEVLEPITDRNFFAGRQEFLSRLFSPLLPVKGWIKSAHSLCCPFDHDLFVYATDAYRRLYESDEVRVDSVDSLMNYTRIDARYSMLTRVS</sequence>
<accession>A0A4S4NY78</accession>
<dbReference type="Proteomes" id="UP000308528">
    <property type="component" value="Unassembled WGS sequence"/>
</dbReference>
<dbReference type="AlphaFoldDB" id="A0A4S4NY78"/>
<protein>
    <submittedName>
        <fullName evidence="1">Uncharacterized protein</fullName>
    </submittedName>
</protein>
<dbReference type="EMBL" id="SRSF01000001">
    <property type="protein sequence ID" value="THH41210.1"/>
    <property type="molecule type" value="Genomic_DNA"/>
</dbReference>
<dbReference type="RefSeq" id="WP_136456036.1">
    <property type="nucleotide sequence ID" value="NZ_SRSF01000001.1"/>
</dbReference>
<proteinExistence type="predicted"/>
<reference evidence="1 2" key="1">
    <citation type="submission" date="2019-04" db="EMBL/GenBank/DDBJ databases">
        <title>Lewinella litorea sp. nov., isolated from a marine sand.</title>
        <authorList>
            <person name="Yoon J.-H."/>
        </authorList>
    </citation>
    <scope>NUCLEOTIDE SEQUENCE [LARGE SCALE GENOMIC DNA]</scope>
    <source>
        <strain evidence="1 2">HSMS-39</strain>
    </source>
</reference>
<evidence type="ECO:0000313" key="2">
    <source>
        <dbReference type="Proteomes" id="UP000308528"/>
    </source>
</evidence>